<dbReference type="AlphaFoldDB" id="A0AA48KR60"/>
<name>A0AA48KR60_9ALTE</name>
<accession>A0AA48KR60</accession>
<dbReference type="EMBL" id="AP027272">
    <property type="protein sequence ID" value="BDX05777.1"/>
    <property type="molecule type" value="Genomic_DNA"/>
</dbReference>
<gene>
    <name evidence="1" type="ORF">MACH26_12980</name>
</gene>
<evidence type="ECO:0008006" key="3">
    <source>
        <dbReference type="Google" id="ProtNLM"/>
    </source>
</evidence>
<proteinExistence type="predicted"/>
<evidence type="ECO:0000313" key="1">
    <source>
        <dbReference type="EMBL" id="BDX05777.1"/>
    </source>
</evidence>
<sequence>MLVFTRTILLISASLLCSVVKGESVIAVLGPEAGEAQRQAYFEQILLSSLTLAGGKFSSARIIHVLHSEATRGGMIRLIKNGTIDVYWTATSHEREHELLPVRIPLMRGLLGYRVSIVHRDFAEQVKQPGVSLRDLTACQVRFWPDTTILLSNQFNVASVNDFHKNFELIHKKRCDFFPRAIFEGQADLSMAQATYPELRLFDDVLLYSPYPLYFFTAKENRQLNKEISKGLELMVSSGELQKRLENSAMTQHLFPLSQWQSRRIIKLDNPLLPSKTPLYDKRLWLQLEKN</sequence>
<keyword evidence="2" id="KW-1185">Reference proteome</keyword>
<dbReference type="RefSeq" id="WP_338291768.1">
    <property type="nucleotide sequence ID" value="NZ_AP027272.1"/>
</dbReference>
<dbReference type="KEGG" id="pmaw:MACH26_12980"/>
<protein>
    <recommendedName>
        <fullName evidence="3">Solute-binding protein family 3/N-terminal domain-containing protein</fullName>
    </recommendedName>
</protein>
<dbReference type="Proteomes" id="UP001333710">
    <property type="component" value="Chromosome"/>
</dbReference>
<dbReference type="SUPFAM" id="SSF53850">
    <property type="entry name" value="Periplasmic binding protein-like II"/>
    <property type="match status" value="1"/>
</dbReference>
<evidence type="ECO:0000313" key="2">
    <source>
        <dbReference type="Proteomes" id="UP001333710"/>
    </source>
</evidence>
<reference evidence="1" key="1">
    <citation type="submission" date="2023-01" db="EMBL/GenBank/DDBJ databases">
        <title>Complete genome sequence of Planctobacterium marinum strain Dej080120_11.</title>
        <authorList>
            <person name="Ueki S."/>
            <person name="Maruyama F."/>
        </authorList>
    </citation>
    <scope>NUCLEOTIDE SEQUENCE</scope>
    <source>
        <strain evidence="1">Dej080120_11</strain>
    </source>
</reference>
<organism evidence="1 2">
    <name type="scientific">Planctobacterium marinum</name>
    <dbReference type="NCBI Taxonomy" id="1631968"/>
    <lineage>
        <taxon>Bacteria</taxon>
        <taxon>Pseudomonadati</taxon>
        <taxon>Pseudomonadota</taxon>
        <taxon>Gammaproteobacteria</taxon>
        <taxon>Alteromonadales</taxon>
        <taxon>Alteromonadaceae</taxon>
        <taxon>Planctobacterium</taxon>
    </lineage>
</organism>